<dbReference type="GO" id="GO:0006081">
    <property type="term" value="P:aldehyde metabolic process"/>
    <property type="evidence" value="ECO:0007669"/>
    <property type="project" value="InterPro"/>
</dbReference>
<feature type="active site" evidence="5 6">
    <location>
        <position position="213"/>
    </location>
</feature>
<dbReference type="InterPro" id="IPR016161">
    <property type="entry name" value="Ald_DH/histidinol_DH"/>
</dbReference>
<comment type="caution">
    <text evidence="9">The sequence shown here is derived from an EMBL/GenBank/DDBJ whole genome shotgun (WGS) entry which is preliminary data.</text>
</comment>
<dbReference type="PROSITE" id="PS00687">
    <property type="entry name" value="ALDEHYDE_DEHYDR_GLU"/>
    <property type="match status" value="1"/>
</dbReference>
<dbReference type="PIRSF" id="PIRSF036492">
    <property type="entry name" value="ALDH"/>
    <property type="match status" value="1"/>
</dbReference>
<evidence type="ECO:0000256" key="6">
    <source>
        <dbReference type="PROSITE-ProRule" id="PRU10007"/>
    </source>
</evidence>
<dbReference type="Proteomes" id="UP000294567">
    <property type="component" value="Unassembled WGS sequence"/>
</dbReference>
<dbReference type="InterPro" id="IPR012394">
    <property type="entry name" value="Aldehyde_DH_NAD(P)"/>
</dbReference>
<evidence type="ECO:0000259" key="8">
    <source>
        <dbReference type="Pfam" id="PF00171"/>
    </source>
</evidence>
<comment type="similarity">
    <text evidence="1 4 7">Belongs to the aldehyde dehydrogenase family.</text>
</comment>
<dbReference type="InterPro" id="IPR016160">
    <property type="entry name" value="Ald_DH_CS_CYS"/>
</dbReference>
<dbReference type="Pfam" id="PF00171">
    <property type="entry name" value="Aldedh"/>
    <property type="match status" value="1"/>
</dbReference>
<evidence type="ECO:0000256" key="7">
    <source>
        <dbReference type="RuleBase" id="RU003345"/>
    </source>
</evidence>
<dbReference type="EMBL" id="SMAE01000010">
    <property type="protein sequence ID" value="TCS87613.1"/>
    <property type="molecule type" value="Genomic_DNA"/>
</dbReference>
<dbReference type="PANTHER" id="PTHR43570:SF16">
    <property type="entry name" value="ALDEHYDE DEHYDROGENASE TYPE III, ISOFORM Q"/>
    <property type="match status" value="1"/>
</dbReference>
<dbReference type="GO" id="GO:0005737">
    <property type="term" value="C:cytoplasm"/>
    <property type="evidence" value="ECO:0007669"/>
    <property type="project" value="TreeGrafter"/>
</dbReference>
<dbReference type="SUPFAM" id="SSF53720">
    <property type="entry name" value="ALDH-like"/>
    <property type="match status" value="1"/>
</dbReference>
<dbReference type="InterPro" id="IPR015590">
    <property type="entry name" value="Aldehyde_DH_dom"/>
</dbReference>
<evidence type="ECO:0000256" key="3">
    <source>
        <dbReference type="ARBA" id="ARBA00023027"/>
    </source>
</evidence>
<dbReference type="FunFam" id="3.40.309.10:FF:000003">
    <property type="entry name" value="Aldehyde dehydrogenase"/>
    <property type="match status" value="1"/>
</dbReference>
<dbReference type="CDD" id="cd07136">
    <property type="entry name" value="ALDH_YwdH-P39616"/>
    <property type="match status" value="1"/>
</dbReference>
<evidence type="ECO:0000256" key="2">
    <source>
        <dbReference type="ARBA" id="ARBA00023002"/>
    </source>
</evidence>
<dbReference type="AlphaFoldDB" id="A0A4R3KS24"/>
<dbReference type="FunFam" id="3.40.605.10:FF:000004">
    <property type="entry name" value="Aldehyde dehydrogenase"/>
    <property type="match status" value="1"/>
</dbReference>
<keyword evidence="3" id="KW-0520">NAD</keyword>
<dbReference type="OrthoDB" id="9762913at2"/>
<keyword evidence="10" id="KW-1185">Reference proteome</keyword>
<reference evidence="9 10" key="1">
    <citation type="submission" date="2019-03" db="EMBL/GenBank/DDBJ databases">
        <title>Genomic Encyclopedia of Type Strains, Phase IV (KMG-IV): sequencing the most valuable type-strain genomes for metagenomic binning, comparative biology and taxonomic classification.</title>
        <authorList>
            <person name="Goeker M."/>
        </authorList>
    </citation>
    <scope>NUCLEOTIDE SEQUENCE [LARGE SCALE GENOMIC DNA]</scope>
    <source>
        <strain evidence="9 10">DSM 26752</strain>
    </source>
</reference>
<dbReference type="InterPro" id="IPR016162">
    <property type="entry name" value="Ald_DH_N"/>
</dbReference>
<dbReference type="GO" id="GO:0004029">
    <property type="term" value="F:aldehyde dehydrogenase (NAD+) activity"/>
    <property type="evidence" value="ECO:0007669"/>
    <property type="project" value="TreeGrafter"/>
</dbReference>
<evidence type="ECO:0000256" key="5">
    <source>
        <dbReference type="PIRSR" id="PIRSR036492-1"/>
    </source>
</evidence>
<feature type="domain" description="Aldehyde dehydrogenase" evidence="8">
    <location>
        <begin position="5"/>
        <end position="431"/>
    </location>
</feature>
<feature type="active site" evidence="5">
    <location>
        <position position="247"/>
    </location>
</feature>
<dbReference type="Gene3D" id="3.40.309.10">
    <property type="entry name" value="Aldehyde Dehydrogenase, Chain A, domain 2"/>
    <property type="match status" value="1"/>
</dbReference>
<evidence type="ECO:0000313" key="10">
    <source>
        <dbReference type="Proteomes" id="UP000294567"/>
    </source>
</evidence>
<sequence length="459" mass="52809">MDNREYIDLIINKQRNFFNLNSTKDISFRIEQLNKLKDLLLEYENLIMDSLYKDLKKSQFESYSTEIGIVLSEISHALKNIKEWTKVKKVKTPMTNFKSKSYIYPEPYGNVLIISPWNYPLQLTLTPLIGAIAAGNTAIIKPSSSSIHTSKIIEKMINENFPEEFIHVINMDSTSANYLLDTKFDYIFYTGSVSVGKLIMEKASKNLTPITLELGGKSPCIIDKEGDLDIFAKRIIWGKFLNAGQTCVAPDYLYVHKNIKNKLIEKLIKYIEEFYGKNIENNEDYPRIINEKHFNRLISLIDKDKVVYGGNSNISDLFISPTIMDNITWEDKIMEDEIFGPILPILEYESIVEVIEEIKSRPRPLALYVFSTNYKIIDKVINSLSFGGGCINDTIMHLTNPYMPFGGVGDSGMGAYHGEYSFHTFTHYKSISDKSISPDINTRYPPYKDKLKWVKRFLK</sequence>
<evidence type="ECO:0000313" key="9">
    <source>
        <dbReference type="EMBL" id="TCS87613.1"/>
    </source>
</evidence>
<dbReference type="RefSeq" id="WP_132028633.1">
    <property type="nucleotide sequence ID" value="NZ_CP068564.1"/>
</dbReference>
<proteinExistence type="inferred from homology"/>
<evidence type="ECO:0000256" key="4">
    <source>
        <dbReference type="PIRNR" id="PIRNR036492"/>
    </source>
</evidence>
<dbReference type="InterPro" id="IPR016163">
    <property type="entry name" value="Ald_DH_C"/>
</dbReference>
<protein>
    <recommendedName>
        <fullName evidence="4">Aldehyde dehydrogenase</fullName>
    </recommendedName>
</protein>
<accession>A0A4R3KS24</accession>
<organism evidence="9 10">
    <name type="scientific">Keratinibaculum paraultunense</name>
    <dbReference type="NCBI Taxonomy" id="1278232"/>
    <lineage>
        <taxon>Bacteria</taxon>
        <taxon>Bacillati</taxon>
        <taxon>Bacillota</taxon>
        <taxon>Tissierellia</taxon>
        <taxon>Tissierellales</taxon>
        <taxon>Tepidimicrobiaceae</taxon>
        <taxon>Keratinibaculum</taxon>
    </lineage>
</organism>
<dbReference type="PROSITE" id="PS00070">
    <property type="entry name" value="ALDEHYDE_DEHYDR_CYS"/>
    <property type="match status" value="1"/>
</dbReference>
<evidence type="ECO:0000256" key="1">
    <source>
        <dbReference type="ARBA" id="ARBA00009986"/>
    </source>
</evidence>
<keyword evidence="2 4" id="KW-0560">Oxidoreductase</keyword>
<dbReference type="Gene3D" id="3.40.605.10">
    <property type="entry name" value="Aldehyde Dehydrogenase, Chain A, domain 1"/>
    <property type="match status" value="1"/>
</dbReference>
<dbReference type="PANTHER" id="PTHR43570">
    <property type="entry name" value="ALDEHYDE DEHYDROGENASE"/>
    <property type="match status" value="1"/>
</dbReference>
<dbReference type="InterPro" id="IPR029510">
    <property type="entry name" value="Ald_DH_CS_GLU"/>
</dbReference>
<name>A0A4R3KS24_9FIRM</name>
<gene>
    <name evidence="9" type="ORF">EDD65_11047</name>
</gene>